<keyword evidence="4" id="KW-1185">Reference proteome</keyword>
<reference evidence="3" key="2">
    <citation type="submission" date="2021-03" db="UniProtKB">
        <authorList>
            <consortium name="EnsemblPlants"/>
        </authorList>
    </citation>
    <scope>IDENTIFICATION</scope>
</reference>
<dbReference type="Pfam" id="PF14392">
    <property type="entry name" value="zf-CCHC_4"/>
    <property type="match status" value="1"/>
</dbReference>
<dbReference type="InterPro" id="IPR025558">
    <property type="entry name" value="DUF4283"/>
</dbReference>
<proteinExistence type="predicted"/>
<dbReference type="Proteomes" id="UP000596661">
    <property type="component" value="Chromosome 5"/>
</dbReference>
<dbReference type="EnsemblPlants" id="evm.model.05.1058">
    <property type="protein sequence ID" value="cds.evm.model.05.1058"/>
    <property type="gene ID" value="evm.TU.05.1058"/>
</dbReference>
<protein>
    <recommendedName>
        <fullName evidence="5">DUF4283 domain-containing protein</fullName>
    </recommendedName>
</protein>
<dbReference type="AlphaFoldDB" id="A0A803PJT9"/>
<feature type="domain" description="Zinc knuckle CX2CX4HX4C" evidence="2">
    <location>
        <begin position="194"/>
        <end position="222"/>
    </location>
</feature>
<evidence type="ECO:0000259" key="2">
    <source>
        <dbReference type="Pfam" id="PF14392"/>
    </source>
</evidence>
<evidence type="ECO:0008006" key="5">
    <source>
        <dbReference type="Google" id="ProtNLM"/>
    </source>
</evidence>
<dbReference type="PANTHER" id="PTHR31286">
    <property type="entry name" value="GLYCINE-RICH CELL WALL STRUCTURAL PROTEIN 1.8-LIKE"/>
    <property type="match status" value="1"/>
</dbReference>
<dbReference type="Pfam" id="PF14111">
    <property type="entry name" value="DUF4283"/>
    <property type="match status" value="1"/>
</dbReference>
<dbReference type="Gramene" id="evm.model.05.1058">
    <property type="protein sequence ID" value="cds.evm.model.05.1058"/>
    <property type="gene ID" value="evm.TU.05.1058"/>
</dbReference>
<sequence>MEGVTENMAHVLTLTDKEATVHELLDDVGGDQQTGKTFCLVFRVLTTRTIKIEWFEEAMRNAWTTRSPITFSEYGNGMFMAEFGCEGGMRRVIEGQPWHFDHCLVTSANPAGLDTLLPNQLRYSPFWIQAHSIPFGMKSYKPAKMIGDEVGDFLEVDKTTLLKVSGLFLRVRVLLDVSKPIPRGILVDFRNIHKEKWLNFKYENLPNICFHCGMFDHTLTKCVSYLQKCDNQAFPPPLHYKIPLKAPAKSNFKRNPFDLTNSFPLEELPLPYGNVDQSLAAAVSQFLTTKEVGAGSSSSATPLRRDEIISQGINDGIPIPASTFSGFERVSSDQGFSPGLRSVAPVDVHCDAFQSVPPATAIAVHIPNDIDSVAVQDVAQNSEKSKGKAIASAKRSAFVPHSVMVGDSLRNILKRARAGPIINEVPLAAVSPFE</sequence>
<evidence type="ECO:0000313" key="3">
    <source>
        <dbReference type="EnsemblPlants" id="cds.evm.model.05.1058"/>
    </source>
</evidence>
<evidence type="ECO:0000313" key="4">
    <source>
        <dbReference type="Proteomes" id="UP000596661"/>
    </source>
</evidence>
<organism evidence="3 4">
    <name type="scientific">Cannabis sativa</name>
    <name type="common">Hemp</name>
    <name type="synonym">Marijuana</name>
    <dbReference type="NCBI Taxonomy" id="3483"/>
    <lineage>
        <taxon>Eukaryota</taxon>
        <taxon>Viridiplantae</taxon>
        <taxon>Streptophyta</taxon>
        <taxon>Embryophyta</taxon>
        <taxon>Tracheophyta</taxon>
        <taxon>Spermatophyta</taxon>
        <taxon>Magnoliopsida</taxon>
        <taxon>eudicotyledons</taxon>
        <taxon>Gunneridae</taxon>
        <taxon>Pentapetalae</taxon>
        <taxon>rosids</taxon>
        <taxon>fabids</taxon>
        <taxon>Rosales</taxon>
        <taxon>Cannabaceae</taxon>
        <taxon>Cannabis</taxon>
    </lineage>
</organism>
<accession>A0A803PJT9</accession>
<reference evidence="3" key="1">
    <citation type="submission" date="2018-11" db="EMBL/GenBank/DDBJ databases">
        <authorList>
            <person name="Grassa J C."/>
        </authorList>
    </citation>
    <scope>NUCLEOTIDE SEQUENCE [LARGE SCALE GENOMIC DNA]</scope>
</reference>
<dbReference type="PANTHER" id="PTHR31286:SF167">
    <property type="entry name" value="OS09G0268800 PROTEIN"/>
    <property type="match status" value="1"/>
</dbReference>
<dbReference type="InterPro" id="IPR040256">
    <property type="entry name" value="At4g02000-like"/>
</dbReference>
<dbReference type="OMA" id="KAWRTEN"/>
<feature type="domain" description="DUF4283" evidence="1">
    <location>
        <begin position="38"/>
        <end position="105"/>
    </location>
</feature>
<name>A0A803PJT9_CANSA</name>
<evidence type="ECO:0000259" key="1">
    <source>
        <dbReference type="Pfam" id="PF14111"/>
    </source>
</evidence>
<dbReference type="EMBL" id="UZAU01000489">
    <property type="status" value="NOT_ANNOTATED_CDS"/>
    <property type="molecule type" value="Genomic_DNA"/>
</dbReference>
<dbReference type="InterPro" id="IPR025836">
    <property type="entry name" value="Zn_knuckle_CX2CX4HX4C"/>
</dbReference>